<feature type="domain" description="PARP catalytic" evidence="8">
    <location>
        <begin position="619"/>
        <end position="824"/>
    </location>
</feature>
<name>A0AAY4D1M5_9TELE</name>
<comment type="subcellular location">
    <subcellularLocation>
        <location evidence="1">Nucleus</location>
    </subcellularLocation>
</comment>
<dbReference type="Gene3D" id="3.90.228.10">
    <property type="match status" value="1"/>
</dbReference>
<accession>A0AAY4D1M5</accession>
<evidence type="ECO:0000256" key="6">
    <source>
        <dbReference type="ARBA" id="ARBA00024347"/>
    </source>
</evidence>
<dbReference type="Ensembl" id="ENSDCDT00010049065.1">
    <property type="protein sequence ID" value="ENSDCDP00010039293.1"/>
    <property type="gene ID" value="ENSDCDG00010025333.1"/>
</dbReference>
<dbReference type="FunFam" id="3.90.228.10:FF:000008">
    <property type="entry name" value="Poly [ADP-ribose] polymerase"/>
    <property type="match status" value="1"/>
</dbReference>
<comment type="similarity">
    <text evidence="6">Belongs to the ARTD/PARP family.</text>
</comment>
<evidence type="ECO:0000256" key="2">
    <source>
        <dbReference type="ARBA" id="ARBA00022676"/>
    </source>
</evidence>
<dbReference type="GO" id="GO:0005634">
    <property type="term" value="C:nucleus"/>
    <property type="evidence" value="ECO:0007669"/>
    <property type="project" value="UniProtKB-SubCell"/>
</dbReference>
<dbReference type="GO" id="GO:0003714">
    <property type="term" value="F:transcription corepressor activity"/>
    <property type="evidence" value="ECO:0007669"/>
    <property type="project" value="TreeGrafter"/>
</dbReference>
<reference evidence="9" key="2">
    <citation type="submission" date="2025-08" db="UniProtKB">
        <authorList>
            <consortium name="Ensembl"/>
        </authorList>
    </citation>
    <scope>IDENTIFICATION</scope>
</reference>
<reference evidence="9 10" key="1">
    <citation type="submission" date="2020-06" db="EMBL/GenBank/DDBJ databases">
        <authorList>
            <consortium name="Wellcome Sanger Institute Data Sharing"/>
        </authorList>
    </citation>
    <scope>NUCLEOTIDE SEQUENCE [LARGE SCALE GENOMIC DNA]</scope>
</reference>
<evidence type="ECO:0000256" key="5">
    <source>
        <dbReference type="ARBA" id="ARBA00023242"/>
    </source>
</evidence>
<keyword evidence="10" id="KW-1185">Reference proteome</keyword>
<dbReference type="GO" id="GO:0003950">
    <property type="term" value="F:NAD+ poly-ADP-ribosyltransferase activity"/>
    <property type="evidence" value="ECO:0007669"/>
    <property type="project" value="UniProtKB-UniRule"/>
</dbReference>
<dbReference type="AlphaFoldDB" id="A0AAY4D1M5"/>
<evidence type="ECO:0000256" key="3">
    <source>
        <dbReference type="ARBA" id="ARBA00022679"/>
    </source>
</evidence>
<dbReference type="InterPro" id="IPR052056">
    <property type="entry name" value="Mono-ARTD/PARP"/>
</dbReference>
<proteinExistence type="inferred from homology"/>
<dbReference type="GO" id="GO:0005737">
    <property type="term" value="C:cytoplasm"/>
    <property type="evidence" value="ECO:0007669"/>
    <property type="project" value="TreeGrafter"/>
</dbReference>
<dbReference type="SUPFAM" id="SSF56399">
    <property type="entry name" value="ADP-ribosylation"/>
    <property type="match status" value="1"/>
</dbReference>
<reference evidence="9" key="3">
    <citation type="submission" date="2025-09" db="UniProtKB">
        <authorList>
            <consortium name="Ensembl"/>
        </authorList>
    </citation>
    <scope>IDENTIFICATION</scope>
</reference>
<protein>
    <recommendedName>
        <fullName evidence="7">Poly [ADP-ribose] polymerase</fullName>
        <shortName evidence="7">PARP</shortName>
        <ecNumber evidence="7">2.4.2.-</ecNumber>
    </recommendedName>
</protein>
<sequence length="824" mass="92010">MKMPHRCRDLELRIKPYFDFLLPDTSNLLVSCPSGAADPVPMETEEMPASVSTLPSTMTALTVSGNAAISETPASPAHLNDEVTYTARAKEKVQSPAASAKPAFSHIDVPDPLKLHLFEASRLPEKLRSENPDFDLHVTVDGVKVVGPDQLGVERVKNSILEFLSSIAQAHLTFDKMFSEFLAKEEVKQKILEELKEQNLPSNYEVSGPVVVVTSLSLSMVHQACNSIKALISQFSLPVEETYECMLYCQEWPAFLCTLDFCSVFITDIGRKITVVTMKDMEEEKQTAIIQFLTTPVQKDTVILMEPGMLNYLQIFYSHLLAEMNQVTLLPLESGDGLSISGNAGACQTAEEVLHGLIDAVCTKTIRVCRPGIARFLVGEEGTSILHEMQSKFQVHISMDQVHWETTNEVGIFFSLLILHSNSTNDIHSFVFVFRIFLKARGKLCRIRTSQGLSALPATNTSNLEEDARLSLAIQYSMETNVSTGPELSRENSLLNQAVEASLKDCIRMANVVEISVFAGYSTDLIRVDIALGKKVTQRQCEEQVSHKNLKNLSEYYKRCLDLIMRKHAVEIRVDGTTVTVSGFKDYVAEALPDVKNLLKRISNTVSDPEVLTSVQWVRNEQGTMAATPYLPEATTYIENSSDEFQDVVKEFYDTIEEYHNKIRIIKVEKITNSLLYNQYKLKKASMLANPTSVGVERTLFHGTNERSVKEICVHGFNRSFCGKNATVYGQGVYFAVNAGLSVSDTYSPPNADGHKFVFMVKVLTGDYTVGQHEMKAAPLKEDSAIPLRFDSVTDSMSRPTLFVIFNDTQAYPEYLITCQKIYR</sequence>
<dbReference type="PANTHER" id="PTHR14453:SF94">
    <property type="entry name" value="PROTEIN MONO-ADP-RIBOSYLTRANSFERASE PARP10"/>
    <property type="match status" value="1"/>
</dbReference>
<keyword evidence="3 7" id="KW-0808">Transferase</keyword>
<dbReference type="PROSITE" id="PS51059">
    <property type="entry name" value="PARP_CATALYTIC"/>
    <property type="match status" value="1"/>
</dbReference>
<organism evidence="9 10">
    <name type="scientific">Denticeps clupeoides</name>
    <name type="common">denticle herring</name>
    <dbReference type="NCBI Taxonomy" id="299321"/>
    <lineage>
        <taxon>Eukaryota</taxon>
        <taxon>Metazoa</taxon>
        <taxon>Chordata</taxon>
        <taxon>Craniata</taxon>
        <taxon>Vertebrata</taxon>
        <taxon>Euteleostomi</taxon>
        <taxon>Actinopterygii</taxon>
        <taxon>Neopterygii</taxon>
        <taxon>Teleostei</taxon>
        <taxon>Clupei</taxon>
        <taxon>Clupeiformes</taxon>
        <taxon>Denticipitoidei</taxon>
        <taxon>Denticipitidae</taxon>
        <taxon>Denticeps</taxon>
    </lineage>
</organism>
<gene>
    <name evidence="9" type="primary">parp10</name>
</gene>
<dbReference type="EC" id="2.4.2.-" evidence="7"/>
<evidence type="ECO:0000256" key="1">
    <source>
        <dbReference type="ARBA" id="ARBA00004123"/>
    </source>
</evidence>
<evidence type="ECO:0000256" key="7">
    <source>
        <dbReference type="RuleBase" id="RU362114"/>
    </source>
</evidence>
<evidence type="ECO:0000256" key="4">
    <source>
        <dbReference type="ARBA" id="ARBA00023027"/>
    </source>
</evidence>
<dbReference type="Proteomes" id="UP000694580">
    <property type="component" value="Chromosome 20"/>
</dbReference>
<keyword evidence="5" id="KW-0539">Nucleus</keyword>
<dbReference type="Pfam" id="PF00644">
    <property type="entry name" value="PARP"/>
    <property type="match status" value="1"/>
</dbReference>
<dbReference type="InterPro" id="IPR012317">
    <property type="entry name" value="Poly(ADP-ribose)pol_cat_dom"/>
</dbReference>
<keyword evidence="2 7" id="KW-0328">Glycosyltransferase</keyword>
<dbReference type="GeneTree" id="ENSGT00940000162035"/>
<dbReference type="GO" id="GO:1990404">
    <property type="term" value="F:NAD+-protein mono-ADP-ribosyltransferase activity"/>
    <property type="evidence" value="ECO:0007669"/>
    <property type="project" value="TreeGrafter"/>
</dbReference>
<evidence type="ECO:0000313" key="9">
    <source>
        <dbReference type="Ensembl" id="ENSDCDP00010039293.1"/>
    </source>
</evidence>
<evidence type="ECO:0000313" key="10">
    <source>
        <dbReference type="Proteomes" id="UP000694580"/>
    </source>
</evidence>
<dbReference type="GO" id="GO:0010629">
    <property type="term" value="P:negative regulation of gene expression"/>
    <property type="evidence" value="ECO:0007669"/>
    <property type="project" value="TreeGrafter"/>
</dbReference>
<dbReference type="GO" id="GO:0070212">
    <property type="term" value="P:protein poly-ADP-ribosylation"/>
    <property type="evidence" value="ECO:0007669"/>
    <property type="project" value="TreeGrafter"/>
</dbReference>
<dbReference type="CDD" id="cd01439">
    <property type="entry name" value="TCCD_inducible_PARP_like"/>
    <property type="match status" value="1"/>
</dbReference>
<dbReference type="PANTHER" id="PTHR14453">
    <property type="entry name" value="PARP/ZINC FINGER CCCH TYPE DOMAIN CONTAINING PROTEIN"/>
    <property type="match status" value="1"/>
</dbReference>
<evidence type="ECO:0000259" key="8">
    <source>
        <dbReference type="PROSITE" id="PS51059"/>
    </source>
</evidence>
<keyword evidence="4 7" id="KW-0520">NAD</keyword>